<protein>
    <submittedName>
        <fullName evidence="2">Uncharacterized protein</fullName>
    </submittedName>
</protein>
<dbReference type="AlphaFoldDB" id="I9P6A7"/>
<keyword evidence="1" id="KW-0472">Membrane</keyword>
<dbReference type="RefSeq" id="WP_008983327.1">
    <property type="nucleotide sequence ID" value="NZ_AKKU01000001.1"/>
</dbReference>
<feature type="transmembrane region" description="Helical" evidence="1">
    <location>
        <begin position="6"/>
        <end position="28"/>
    </location>
</feature>
<dbReference type="STRING" id="1195246.AGRI_01820"/>
<keyword evidence="3" id="KW-1185">Reference proteome</keyword>
<dbReference type="Proteomes" id="UP000035062">
    <property type="component" value="Unassembled WGS sequence"/>
</dbReference>
<accession>I9P6A7</accession>
<evidence type="ECO:0000256" key="1">
    <source>
        <dbReference type="SAM" id="Phobius"/>
    </source>
</evidence>
<keyword evidence="1" id="KW-1133">Transmembrane helix</keyword>
<evidence type="ECO:0000313" key="3">
    <source>
        <dbReference type="Proteomes" id="UP000035062"/>
    </source>
</evidence>
<feature type="transmembrane region" description="Helical" evidence="1">
    <location>
        <begin position="48"/>
        <end position="69"/>
    </location>
</feature>
<dbReference type="EMBL" id="AKKU01000001">
    <property type="protein sequence ID" value="EIW90567.1"/>
    <property type="molecule type" value="Genomic_DNA"/>
</dbReference>
<proteinExistence type="predicted"/>
<sequence>MTLYLSIAAIIFAFVSAVFWFLSSRVNFRFGFDMDKELSNAMKRASKLNAWAAVFTALAVISQALSMIIDICNKM</sequence>
<comment type="caution">
    <text evidence="2">The sequence shown here is derived from an EMBL/GenBank/DDBJ whole genome shotgun (WGS) entry which is preliminary data.</text>
</comment>
<gene>
    <name evidence="2" type="ORF">AGRI_01820</name>
</gene>
<keyword evidence="1" id="KW-0812">Transmembrane</keyword>
<evidence type="ECO:0000313" key="2">
    <source>
        <dbReference type="EMBL" id="EIW90567.1"/>
    </source>
</evidence>
<reference evidence="2 3" key="1">
    <citation type="journal article" date="2012" name="J. Bacteriol.">
        <title>Genome Sequence of Pectin-Degrading Alishewanella agri, Isolated from Landfill Soil.</title>
        <authorList>
            <person name="Kim J."/>
            <person name="Jung J."/>
            <person name="Sung J.S."/>
            <person name="Chun J."/>
            <person name="Park W."/>
        </authorList>
    </citation>
    <scope>NUCLEOTIDE SEQUENCE [LARGE SCALE GENOMIC DNA]</scope>
    <source>
        <strain evidence="2 3">BL06</strain>
    </source>
</reference>
<organism evidence="2 3">
    <name type="scientific">Alishewanella agri BL06</name>
    <dbReference type="NCBI Taxonomy" id="1195246"/>
    <lineage>
        <taxon>Bacteria</taxon>
        <taxon>Pseudomonadati</taxon>
        <taxon>Pseudomonadota</taxon>
        <taxon>Gammaproteobacteria</taxon>
        <taxon>Alteromonadales</taxon>
        <taxon>Alteromonadaceae</taxon>
        <taxon>Alishewanella</taxon>
    </lineage>
</organism>
<name>I9P6A7_9ALTE</name>